<dbReference type="PROSITE" id="PS50110">
    <property type="entry name" value="RESPONSE_REGULATORY"/>
    <property type="match status" value="1"/>
</dbReference>
<organism evidence="3 4">
    <name type="scientific">Rhizobium leucaenae</name>
    <dbReference type="NCBI Taxonomy" id="29450"/>
    <lineage>
        <taxon>Bacteria</taxon>
        <taxon>Pseudomonadati</taxon>
        <taxon>Pseudomonadota</taxon>
        <taxon>Alphaproteobacteria</taxon>
        <taxon>Hyphomicrobiales</taxon>
        <taxon>Rhizobiaceae</taxon>
        <taxon>Rhizobium/Agrobacterium group</taxon>
        <taxon>Rhizobium</taxon>
    </lineage>
</organism>
<dbReference type="OrthoDB" id="9786101at2"/>
<dbReference type="GO" id="GO:0000160">
    <property type="term" value="P:phosphorelay signal transduction system"/>
    <property type="evidence" value="ECO:0007669"/>
    <property type="project" value="InterPro"/>
</dbReference>
<comment type="caution">
    <text evidence="3">The sequence shown here is derived from an EMBL/GenBank/DDBJ whole genome shotgun (WGS) entry which is preliminary data.</text>
</comment>
<proteinExistence type="predicted"/>
<evidence type="ECO:0000313" key="4">
    <source>
        <dbReference type="Proteomes" id="UP000543836"/>
    </source>
</evidence>
<feature type="modified residue" description="4-aspartylphosphate" evidence="1">
    <location>
        <position position="36"/>
    </location>
</feature>
<dbReference type="EMBL" id="JACIIG010000019">
    <property type="protein sequence ID" value="MBB4571086.1"/>
    <property type="molecule type" value="Genomic_DNA"/>
</dbReference>
<keyword evidence="4" id="KW-1185">Reference proteome</keyword>
<dbReference type="RefSeq" id="WP_154668669.1">
    <property type="nucleotide sequence ID" value="NZ_JACIIG010000019.1"/>
</dbReference>
<dbReference type="Proteomes" id="UP000543836">
    <property type="component" value="Unassembled WGS sequence"/>
</dbReference>
<dbReference type="InterPro" id="IPR001789">
    <property type="entry name" value="Sig_transdc_resp-reg_receiver"/>
</dbReference>
<reference evidence="3 4" key="1">
    <citation type="submission" date="2020-08" db="EMBL/GenBank/DDBJ databases">
        <title>Genomic Encyclopedia of Type Strains, Phase IV (KMG-V): Genome sequencing to study the core and pangenomes of soil and plant-associated prokaryotes.</title>
        <authorList>
            <person name="Whitman W."/>
        </authorList>
    </citation>
    <scope>NUCLEOTIDE SEQUENCE [LARGE SCALE GENOMIC DNA]</scope>
    <source>
        <strain evidence="3 4">SEMIA 492</strain>
    </source>
</reference>
<gene>
    <name evidence="3" type="ORF">GGE60_005244</name>
</gene>
<dbReference type="AlphaFoldDB" id="A0A7W6ZYG3"/>
<dbReference type="SUPFAM" id="SSF52172">
    <property type="entry name" value="CheY-like"/>
    <property type="match status" value="1"/>
</dbReference>
<evidence type="ECO:0000313" key="3">
    <source>
        <dbReference type="EMBL" id="MBB4571086.1"/>
    </source>
</evidence>
<feature type="domain" description="Response regulatory" evidence="2">
    <location>
        <begin position="1"/>
        <end position="98"/>
    </location>
</feature>
<evidence type="ECO:0000256" key="1">
    <source>
        <dbReference type="PROSITE-ProRule" id="PRU00169"/>
    </source>
</evidence>
<dbReference type="GO" id="GO:0003677">
    <property type="term" value="F:DNA binding"/>
    <property type="evidence" value="ECO:0007669"/>
    <property type="project" value="UniProtKB-KW"/>
</dbReference>
<accession>A0A7W6ZYG3</accession>
<evidence type="ECO:0000259" key="2">
    <source>
        <dbReference type="PROSITE" id="PS50110"/>
    </source>
</evidence>
<dbReference type="InterPro" id="IPR011006">
    <property type="entry name" value="CheY-like_superfamily"/>
</dbReference>
<keyword evidence="1" id="KW-0597">Phosphoprotein</keyword>
<name>A0A7W6ZYG3_9HYPH</name>
<sequence length="107" mass="11726">MAASIRKAGLSCVCFSNFHTMAEHWRALNPAIAIVDAPIADEFFRCRKEDESFCDLPVIEFVQPDAESRTKAFAAGAMDCIVKPVISEELLGCLRTHLASRSALSHA</sequence>
<protein>
    <submittedName>
        <fullName evidence="3">DNA-binding response OmpR family regulator</fullName>
    </submittedName>
</protein>
<dbReference type="Gene3D" id="3.40.50.2300">
    <property type="match status" value="1"/>
</dbReference>
<keyword evidence="3" id="KW-0238">DNA-binding</keyword>